<keyword evidence="7" id="KW-1185">Reference proteome</keyword>
<accession>A0ABW9GUL1</accession>
<dbReference type="GO" id="GO:0160150">
    <property type="term" value="F:tRNA pseudouridine(13) synthase activity"/>
    <property type="evidence" value="ECO:0007669"/>
    <property type="project" value="UniProtKB-EC"/>
</dbReference>
<dbReference type="Pfam" id="PF01142">
    <property type="entry name" value="TruD"/>
    <property type="match status" value="2"/>
</dbReference>
<dbReference type="InterPro" id="IPR042214">
    <property type="entry name" value="TruD_catalytic"/>
</dbReference>
<keyword evidence="2 4" id="KW-0819">tRNA processing</keyword>
<evidence type="ECO:0000259" key="5">
    <source>
        <dbReference type="PROSITE" id="PS50984"/>
    </source>
</evidence>
<dbReference type="InterPro" id="IPR020119">
    <property type="entry name" value="PsdUridine_synth_TruD_CS"/>
</dbReference>
<organism evidence="6 7">
    <name type="scientific">Aeromonas bivalvium</name>
    <dbReference type="NCBI Taxonomy" id="440079"/>
    <lineage>
        <taxon>Bacteria</taxon>
        <taxon>Pseudomonadati</taxon>
        <taxon>Pseudomonadota</taxon>
        <taxon>Gammaproteobacteria</taxon>
        <taxon>Aeromonadales</taxon>
        <taxon>Aeromonadaceae</taxon>
        <taxon>Aeromonas</taxon>
    </lineage>
</organism>
<dbReference type="Proteomes" id="UP001630969">
    <property type="component" value="Unassembled WGS sequence"/>
</dbReference>
<keyword evidence="3 4" id="KW-0413">Isomerase</keyword>
<comment type="catalytic activity">
    <reaction evidence="4">
        <text>uridine(13) in tRNA = pseudouridine(13) in tRNA</text>
        <dbReference type="Rhea" id="RHEA:42540"/>
        <dbReference type="Rhea" id="RHEA-COMP:10105"/>
        <dbReference type="Rhea" id="RHEA-COMP:10106"/>
        <dbReference type="ChEBI" id="CHEBI:65314"/>
        <dbReference type="ChEBI" id="CHEBI:65315"/>
        <dbReference type="EC" id="5.4.99.27"/>
    </reaction>
</comment>
<evidence type="ECO:0000256" key="3">
    <source>
        <dbReference type="ARBA" id="ARBA00023235"/>
    </source>
</evidence>
<feature type="active site" description="Nucleophile" evidence="4">
    <location>
        <position position="78"/>
    </location>
</feature>
<comment type="caution">
    <text evidence="6">The sequence shown here is derived from an EMBL/GenBank/DDBJ whole genome shotgun (WGS) entry which is preliminary data.</text>
</comment>
<evidence type="ECO:0000256" key="2">
    <source>
        <dbReference type="ARBA" id="ARBA00022694"/>
    </source>
</evidence>
<dbReference type="PANTHER" id="PTHR47811">
    <property type="entry name" value="TRNA PSEUDOURIDINE SYNTHASE D"/>
    <property type="match status" value="1"/>
</dbReference>
<dbReference type="HAMAP" id="MF_01082">
    <property type="entry name" value="TruD"/>
    <property type="match status" value="1"/>
</dbReference>
<dbReference type="PROSITE" id="PS50984">
    <property type="entry name" value="TRUD"/>
    <property type="match status" value="1"/>
</dbReference>
<dbReference type="RefSeq" id="WP_408775874.1">
    <property type="nucleotide sequence ID" value="NZ_JBGWZZ010000014.1"/>
</dbReference>
<dbReference type="InterPro" id="IPR011760">
    <property type="entry name" value="PsdUridine_synth_TruD_insert"/>
</dbReference>
<evidence type="ECO:0000256" key="1">
    <source>
        <dbReference type="ARBA" id="ARBA00007953"/>
    </source>
</evidence>
<reference evidence="6 7" key="1">
    <citation type="submission" date="2024-09" db="EMBL/GenBank/DDBJ databases">
        <title>Aeromonas strains Genome sequencing and assembly.</title>
        <authorList>
            <person name="Hu X."/>
            <person name="Tang B."/>
        </authorList>
    </citation>
    <scope>NUCLEOTIDE SEQUENCE [LARGE SCALE GENOMIC DNA]</scope>
    <source>
        <strain evidence="6 7">NB23SCDHY001</strain>
    </source>
</reference>
<dbReference type="EMBL" id="JBGXBU010000011">
    <property type="protein sequence ID" value="MFM4894840.1"/>
    <property type="molecule type" value="Genomic_DNA"/>
</dbReference>
<dbReference type="InterPro" id="IPR001656">
    <property type="entry name" value="PsdUridine_synth_TruD"/>
</dbReference>
<evidence type="ECO:0000256" key="4">
    <source>
        <dbReference type="HAMAP-Rule" id="MF_01082"/>
    </source>
</evidence>
<dbReference type="PANTHER" id="PTHR47811:SF1">
    <property type="entry name" value="TRNA PSEUDOURIDINE SYNTHASE D"/>
    <property type="match status" value="1"/>
</dbReference>
<dbReference type="InterPro" id="IPR043165">
    <property type="entry name" value="TruD_insert_sf"/>
</dbReference>
<gene>
    <name evidence="4 6" type="primary">truD</name>
    <name evidence="6" type="ORF">ACEUDJ_18515</name>
</gene>
<sequence>MLQQLAYLHGAPTARGILKAEAADFMVVEDLGFEPCGEGEHIFVRVRKTGENTAWVAGLLADAAGVARNAVTWAGLKDRHAVTEQWFGIHLPGKGEPDLSVIESDSIQILQARRHNKKLRVGYLKGNHFRLRLTGLEQSEGLEARLQAIATLGVPNYYGEQRFGRGGNNLEAAKAMFAGKRIKDRNKRSLYLSAARSMLFNAIVSARIEQGLASQLLAGDCLMLRGSHSIFSEESVTPELEARLASGDVQLTAPQWGRGRLASQGAAAEFEQGVLAPYGEWCEGLEKAGLDQDRRPLLLKPEQMSWQLDDAALTLSFFLPAGAFATSLVRELMLAEEADHGFKGQADGNDLQPAQS</sequence>
<comment type="similarity">
    <text evidence="1 4">Belongs to the pseudouridine synthase TruD family.</text>
</comment>
<name>A0ABW9GUL1_9GAMM</name>
<evidence type="ECO:0000313" key="7">
    <source>
        <dbReference type="Proteomes" id="UP001630969"/>
    </source>
</evidence>
<feature type="domain" description="TRUD" evidence="5">
    <location>
        <begin position="153"/>
        <end position="299"/>
    </location>
</feature>
<dbReference type="GeneID" id="97222135"/>
<dbReference type="CDD" id="cd02575">
    <property type="entry name" value="PseudoU_synth_EcTruD"/>
    <property type="match status" value="1"/>
</dbReference>
<dbReference type="Gene3D" id="3.30.2340.10">
    <property type="entry name" value="TruD, insertion domain"/>
    <property type="match status" value="1"/>
</dbReference>
<dbReference type="SUPFAM" id="SSF55120">
    <property type="entry name" value="Pseudouridine synthase"/>
    <property type="match status" value="1"/>
</dbReference>
<comment type="function">
    <text evidence="4">Responsible for synthesis of pseudouridine from uracil-13 in transfer RNAs.</text>
</comment>
<protein>
    <recommendedName>
        <fullName evidence="4">tRNA pseudouridine synthase D</fullName>
        <ecNumber evidence="4">5.4.99.27</ecNumber>
    </recommendedName>
    <alternativeName>
        <fullName evidence="4">tRNA pseudouridine(13) synthase</fullName>
    </alternativeName>
    <alternativeName>
        <fullName evidence="4">tRNA pseudouridylate synthase D</fullName>
    </alternativeName>
    <alternativeName>
        <fullName evidence="4">tRNA-uridine isomerase D</fullName>
    </alternativeName>
</protein>
<dbReference type="InterPro" id="IPR050170">
    <property type="entry name" value="TruD_pseudoU_synthase"/>
</dbReference>
<dbReference type="Gene3D" id="3.30.2350.20">
    <property type="entry name" value="TruD, catalytic domain"/>
    <property type="match status" value="1"/>
</dbReference>
<dbReference type="NCBIfam" id="TIGR00094">
    <property type="entry name" value="tRNA_TruD_broad"/>
    <property type="match status" value="1"/>
</dbReference>
<dbReference type="EC" id="5.4.99.27" evidence="4"/>
<dbReference type="PROSITE" id="PS01268">
    <property type="entry name" value="UPF0024"/>
    <property type="match status" value="1"/>
</dbReference>
<dbReference type="InterPro" id="IPR020103">
    <property type="entry name" value="PsdUridine_synth_cat_dom_sf"/>
</dbReference>
<proteinExistence type="inferred from homology"/>
<evidence type="ECO:0000313" key="6">
    <source>
        <dbReference type="EMBL" id="MFM4894840.1"/>
    </source>
</evidence>